<keyword evidence="3" id="KW-1185">Reference proteome</keyword>
<evidence type="ECO:0000256" key="1">
    <source>
        <dbReference type="SAM" id="MobiDB-lite"/>
    </source>
</evidence>
<dbReference type="EMBL" id="CAMAPE010000038">
    <property type="protein sequence ID" value="CAH9100385.1"/>
    <property type="molecule type" value="Genomic_DNA"/>
</dbReference>
<reference evidence="2" key="1">
    <citation type="submission" date="2022-07" db="EMBL/GenBank/DDBJ databases">
        <authorList>
            <person name="Macas J."/>
            <person name="Novak P."/>
            <person name="Neumann P."/>
        </authorList>
    </citation>
    <scope>NUCLEOTIDE SEQUENCE</scope>
</reference>
<dbReference type="AlphaFoldDB" id="A0A9P0ZHA9"/>
<evidence type="ECO:0000313" key="3">
    <source>
        <dbReference type="Proteomes" id="UP001152484"/>
    </source>
</evidence>
<organism evidence="2 3">
    <name type="scientific">Cuscuta europaea</name>
    <name type="common">European dodder</name>
    <dbReference type="NCBI Taxonomy" id="41803"/>
    <lineage>
        <taxon>Eukaryota</taxon>
        <taxon>Viridiplantae</taxon>
        <taxon>Streptophyta</taxon>
        <taxon>Embryophyta</taxon>
        <taxon>Tracheophyta</taxon>
        <taxon>Spermatophyta</taxon>
        <taxon>Magnoliopsida</taxon>
        <taxon>eudicotyledons</taxon>
        <taxon>Gunneridae</taxon>
        <taxon>Pentapetalae</taxon>
        <taxon>asterids</taxon>
        <taxon>lamiids</taxon>
        <taxon>Solanales</taxon>
        <taxon>Convolvulaceae</taxon>
        <taxon>Cuscuteae</taxon>
        <taxon>Cuscuta</taxon>
        <taxon>Cuscuta subgen. Cuscuta</taxon>
    </lineage>
</organism>
<feature type="region of interest" description="Disordered" evidence="1">
    <location>
        <begin position="1"/>
        <end position="22"/>
    </location>
</feature>
<feature type="compositionally biased region" description="Polar residues" evidence="1">
    <location>
        <begin position="10"/>
        <end position="22"/>
    </location>
</feature>
<sequence>MIEPHHLLRRNSSSMELNGDDTSQWVDNSLLDSLTFGELGDEGGDDGLTPVVVELDVRSREDDEQAIEVEGLSMCCCL</sequence>
<gene>
    <name evidence="2" type="ORF">CEURO_LOCUS14907</name>
</gene>
<proteinExistence type="predicted"/>
<comment type="caution">
    <text evidence="2">The sequence shown here is derived from an EMBL/GenBank/DDBJ whole genome shotgun (WGS) entry which is preliminary data.</text>
</comment>
<protein>
    <submittedName>
        <fullName evidence="2">Uncharacterized protein</fullName>
    </submittedName>
</protein>
<name>A0A9P0ZHA9_CUSEU</name>
<evidence type="ECO:0000313" key="2">
    <source>
        <dbReference type="EMBL" id="CAH9100385.1"/>
    </source>
</evidence>
<accession>A0A9P0ZHA9</accession>
<dbReference type="Proteomes" id="UP001152484">
    <property type="component" value="Unassembled WGS sequence"/>
</dbReference>